<proteinExistence type="predicted"/>
<organism evidence="1">
    <name type="scientific">marine metagenome</name>
    <dbReference type="NCBI Taxonomy" id="408172"/>
    <lineage>
        <taxon>unclassified sequences</taxon>
        <taxon>metagenomes</taxon>
        <taxon>ecological metagenomes</taxon>
    </lineage>
</organism>
<dbReference type="EMBL" id="UINC01120648">
    <property type="protein sequence ID" value="SVC95263.1"/>
    <property type="molecule type" value="Genomic_DNA"/>
</dbReference>
<protein>
    <submittedName>
        <fullName evidence="1">Uncharacterized protein</fullName>
    </submittedName>
</protein>
<accession>A0A382RC29</accession>
<evidence type="ECO:0000313" key="1">
    <source>
        <dbReference type="EMBL" id="SVC95263.1"/>
    </source>
</evidence>
<dbReference type="AlphaFoldDB" id="A0A382RC29"/>
<reference evidence="1" key="1">
    <citation type="submission" date="2018-05" db="EMBL/GenBank/DDBJ databases">
        <authorList>
            <person name="Lanie J.A."/>
            <person name="Ng W.-L."/>
            <person name="Kazmierczak K.M."/>
            <person name="Andrzejewski T.M."/>
            <person name="Davidsen T.M."/>
            <person name="Wayne K.J."/>
            <person name="Tettelin H."/>
            <person name="Glass J.I."/>
            <person name="Rusch D."/>
            <person name="Podicherti R."/>
            <person name="Tsui H.-C.T."/>
            <person name="Winkler M.E."/>
        </authorList>
    </citation>
    <scope>NUCLEOTIDE SEQUENCE</scope>
</reference>
<gene>
    <name evidence="1" type="ORF">METZ01_LOCUS348117</name>
</gene>
<name>A0A382RC29_9ZZZZ</name>
<feature type="non-terminal residue" evidence="1">
    <location>
        <position position="22"/>
    </location>
</feature>
<sequence>MVTCYDYLSACILDKSHIDAVL</sequence>